<dbReference type="Pfam" id="PF13460">
    <property type="entry name" value="NAD_binding_10"/>
    <property type="match status" value="1"/>
</dbReference>
<dbReference type="OrthoDB" id="419598at2759"/>
<proteinExistence type="inferred from homology"/>
<dbReference type="EMBL" id="KI912110">
    <property type="protein sequence ID" value="ETS85165.1"/>
    <property type="molecule type" value="Genomic_DNA"/>
</dbReference>
<feature type="domain" description="NAD(P)-binding" evidence="2">
    <location>
        <begin position="7"/>
        <end position="209"/>
    </location>
</feature>
<dbReference type="PANTHER" id="PTHR43355">
    <property type="entry name" value="FLAVIN REDUCTASE (NADPH)"/>
    <property type="match status" value="1"/>
</dbReference>
<dbReference type="InParanoid" id="W3XGK9"/>
<sequence>MHFLVIGATGRVGSLVIEEALSRGHQVTALVRKSTSLTAKEGLLIVEGTPLKSEDVDRAFEANPSSIPTAVVVALNARRASDSPFSSPSPDTPQRLMADSVSNAIASMKKYGADKIVINSSAGTADSYDSLNCLMKMVFTYSNMKYQMIDHNAVDTETRKSGVNFVIVRPSMFVEGEAAEVKVYPDDGKGIGFMPKISRGSVARFMVANALETTEFDGRAPVISN</sequence>
<protein>
    <recommendedName>
        <fullName evidence="2">NAD(P)-binding domain-containing protein</fullName>
    </recommendedName>
</protein>
<dbReference type="KEGG" id="pfy:PFICI_03190"/>
<reference evidence="4" key="1">
    <citation type="journal article" date="2015" name="BMC Genomics">
        <title>Genomic and transcriptomic analysis of the endophytic fungus Pestalotiopsis fici reveals its lifestyle and high potential for synthesis of natural products.</title>
        <authorList>
            <person name="Wang X."/>
            <person name="Zhang X."/>
            <person name="Liu L."/>
            <person name="Xiang M."/>
            <person name="Wang W."/>
            <person name="Sun X."/>
            <person name="Che Y."/>
            <person name="Guo L."/>
            <person name="Liu G."/>
            <person name="Guo L."/>
            <person name="Wang C."/>
            <person name="Yin W.B."/>
            <person name="Stadler M."/>
            <person name="Zhang X."/>
            <person name="Liu X."/>
        </authorList>
    </citation>
    <scope>NUCLEOTIDE SEQUENCE [LARGE SCALE GENOMIC DNA]</scope>
    <source>
        <strain evidence="4">W106-1 / CGMCC3.15140</strain>
    </source>
</reference>
<dbReference type="GeneID" id="19268203"/>
<dbReference type="SUPFAM" id="SSF51735">
    <property type="entry name" value="NAD(P)-binding Rossmann-fold domains"/>
    <property type="match status" value="1"/>
</dbReference>
<dbReference type="Proteomes" id="UP000030651">
    <property type="component" value="Unassembled WGS sequence"/>
</dbReference>
<name>W3XGK9_PESFW</name>
<dbReference type="GO" id="GO:0042602">
    <property type="term" value="F:riboflavin reductase (NADPH) activity"/>
    <property type="evidence" value="ECO:0007669"/>
    <property type="project" value="TreeGrafter"/>
</dbReference>
<evidence type="ECO:0000313" key="3">
    <source>
        <dbReference type="EMBL" id="ETS85165.1"/>
    </source>
</evidence>
<dbReference type="Gene3D" id="3.40.50.720">
    <property type="entry name" value="NAD(P)-binding Rossmann-like Domain"/>
    <property type="match status" value="1"/>
</dbReference>
<gene>
    <name evidence="3" type="ORF">PFICI_03190</name>
</gene>
<dbReference type="eggNOG" id="ENOG502RZY4">
    <property type="taxonomic scope" value="Eukaryota"/>
</dbReference>
<evidence type="ECO:0000259" key="2">
    <source>
        <dbReference type="Pfam" id="PF13460"/>
    </source>
</evidence>
<comment type="similarity">
    <text evidence="1">Belongs to the avfA family.</text>
</comment>
<evidence type="ECO:0000256" key="1">
    <source>
        <dbReference type="ARBA" id="ARBA00038376"/>
    </source>
</evidence>
<dbReference type="RefSeq" id="XP_007829962.1">
    <property type="nucleotide sequence ID" value="XM_007831771.1"/>
</dbReference>
<accession>W3XGK9</accession>
<dbReference type="AlphaFoldDB" id="W3XGK9"/>
<dbReference type="GO" id="GO:0004074">
    <property type="term" value="F:biliverdin reductase [NAD(P)H] activity"/>
    <property type="evidence" value="ECO:0007669"/>
    <property type="project" value="TreeGrafter"/>
</dbReference>
<dbReference type="STRING" id="1229662.W3XGK9"/>
<dbReference type="InterPro" id="IPR016040">
    <property type="entry name" value="NAD(P)-bd_dom"/>
</dbReference>
<evidence type="ECO:0000313" key="4">
    <source>
        <dbReference type="Proteomes" id="UP000030651"/>
    </source>
</evidence>
<dbReference type="HOGENOM" id="CLU_025711_4_1_1"/>
<dbReference type="OMA" id="AWMPKIT"/>
<organism evidence="3 4">
    <name type="scientific">Pestalotiopsis fici (strain W106-1 / CGMCC3.15140)</name>
    <dbReference type="NCBI Taxonomy" id="1229662"/>
    <lineage>
        <taxon>Eukaryota</taxon>
        <taxon>Fungi</taxon>
        <taxon>Dikarya</taxon>
        <taxon>Ascomycota</taxon>
        <taxon>Pezizomycotina</taxon>
        <taxon>Sordariomycetes</taxon>
        <taxon>Xylariomycetidae</taxon>
        <taxon>Amphisphaeriales</taxon>
        <taxon>Sporocadaceae</taxon>
        <taxon>Pestalotiopsis</taxon>
    </lineage>
</organism>
<dbReference type="InterPro" id="IPR051606">
    <property type="entry name" value="Polyketide_Oxido-like"/>
</dbReference>
<keyword evidence="4" id="KW-1185">Reference proteome</keyword>
<dbReference type="InterPro" id="IPR036291">
    <property type="entry name" value="NAD(P)-bd_dom_sf"/>
</dbReference>
<dbReference type="PANTHER" id="PTHR43355:SF2">
    <property type="entry name" value="FLAVIN REDUCTASE (NADPH)"/>
    <property type="match status" value="1"/>
</dbReference>